<name>A0A8C9FPB8_PAVCR</name>
<dbReference type="Proteomes" id="UP000694428">
    <property type="component" value="Unplaced"/>
</dbReference>
<sequence length="69" mass="6718">MSDVVERTLGALPALLGQHEPGAGLGGAGGPHRLSASSRLGSLIRNITALTSKHVRAAGGAPGRAGPGL</sequence>
<dbReference type="Ensembl" id="ENSPSTT00000019711.1">
    <property type="protein sequence ID" value="ENSPSTP00000018812.1"/>
    <property type="gene ID" value="ENSPSTG00000013548.1"/>
</dbReference>
<protein>
    <submittedName>
        <fullName evidence="1">Uncharacterized protein</fullName>
    </submittedName>
</protein>
<evidence type="ECO:0000313" key="1">
    <source>
        <dbReference type="Ensembl" id="ENSPSTP00000018812.1"/>
    </source>
</evidence>
<keyword evidence="2" id="KW-1185">Reference proteome</keyword>
<reference evidence="1" key="2">
    <citation type="submission" date="2025-09" db="UniProtKB">
        <authorList>
            <consortium name="Ensembl"/>
        </authorList>
    </citation>
    <scope>IDENTIFICATION</scope>
</reference>
<accession>A0A8C9FPB8</accession>
<organism evidence="1 2">
    <name type="scientific">Pavo cristatus</name>
    <name type="common">Indian peafowl</name>
    <name type="synonym">Blue peafowl</name>
    <dbReference type="NCBI Taxonomy" id="9049"/>
    <lineage>
        <taxon>Eukaryota</taxon>
        <taxon>Metazoa</taxon>
        <taxon>Chordata</taxon>
        <taxon>Craniata</taxon>
        <taxon>Vertebrata</taxon>
        <taxon>Euteleostomi</taxon>
        <taxon>Archelosauria</taxon>
        <taxon>Archosauria</taxon>
        <taxon>Dinosauria</taxon>
        <taxon>Saurischia</taxon>
        <taxon>Theropoda</taxon>
        <taxon>Coelurosauria</taxon>
        <taxon>Aves</taxon>
        <taxon>Neognathae</taxon>
        <taxon>Galloanserae</taxon>
        <taxon>Galliformes</taxon>
        <taxon>Phasianidae</taxon>
        <taxon>Phasianinae</taxon>
        <taxon>Pavo</taxon>
    </lineage>
</organism>
<dbReference type="AlphaFoldDB" id="A0A8C9FPB8"/>
<proteinExistence type="predicted"/>
<evidence type="ECO:0000313" key="2">
    <source>
        <dbReference type="Proteomes" id="UP000694428"/>
    </source>
</evidence>
<reference evidence="1" key="1">
    <citation type="submission" date="2025-08" db="UniProtKB">
        <authorList>
            <consortium name="Ensembl"/>
        </authorList>
    </citation>
    <scope>IDENTIFICATION</scope>
</reference>